<dbReference type="RefSeq" id="WP_255356831.1">
    <property type="nucleotide sequence ID" value="NZ_DFMA01000009.1"/>
</dbReference>
<organism evidence="2 3">
    <name type="scientific">Thalassospira xiamenensis</name>
    <dbReference type="NCBI Taxonomy" id="220697"/>
    <lineage>
        <taxon>Bacteria</taxon>
        <taxon>Pseudomonadati</taxon>
        <taxon>Pseudomonadota</taxon>
        <taxon>Alphaproteobacteria</taxon>
        <taxon>Rhodospirillales</taxon>
        <taxon>Thalassospiraceae</taxon>
        <taxon>Thalassospira</taxon>
    </lineage>
</organism>
<proteinExistence type="predicted"/>
<evidence type="ECO:0000313" key="2">
    <source>
        <dbReference type="EMBL" id="SOB94657.1"/>
    </source>
</evidence>
<evidence type="ECO:0000256" key="1">
    <source>
        <dbReference type="SAM" id="Phobius"/>
    </source>
</evidence>
<keyword evidence="1" id="KW-0812">Transmembrane</keyword>
<dbReference type="AlphaFoldDB" id="A0A285RQS0"/>
<name>A0A285RQS0_9PROT</name>
<protein>
    <submittedName>
        <fullName evidence="2">Uncharacterized protein</fullName>
    </submittedName>
</protein>
<keyword evidence="1" id="KW-1133">Transmembrane helix</keyword>
<dbReference type="GeneID" id="79942027"/>
<gene>
    <name evidence="2" type="ORF">SAMN05428964_1011157</name>
</gene>
<sequence length="43" mass="4656">MMKLLENPNRLNELCSTVAVVGSTGFFLFVIGLGMAQTLRGLI</sequence>
<accession>A0A285RQS0</accession>
<feature type="transmembrane region" description="Helical" evidence="1">
    <location>
        <begin position="20"/>
        <end position="39"/>
    </location>
</feature>
<keyword evidence="1" id="KW-0472">Membrane</keyword>
<dbReference type="EMBL" id="OBMM01000001">
    <property type="protein sequence ID" value="SOB94657.1"/>
    <property type="molecule type" value="Genomic_DNA"/>
</dbReference>
<evidence type="ECO:0000313" key="3">
    <source>
        <dbReference type="Proteomes" id="UP000219068"/>
    </source>
</evidence>
<dbReference type="Proteomes" id="UP000219068">
    <property type="component" value="Unassembled WGS sequence"/>
</dbReference>
<reference evidence="2 3" key="1">
    <citation type="submission" date="2017-08" db="EMBL/GenBank/DDBJ databases">
        <authorList>
            <person name="de Groot N.N."/>
        </authorList>
    </citation>
    <scope>NUCLEOTIDE SEQUENCE [LARGE SCALE GENOMIC DNA]</scope>
    <source>
        <strain evidence="2 3">USBA 78</strain>
    </source>
</reference>